<feature type="region of interest" description="Disordered" evidence="1">
    <location>
        <begin position="1"/>
        <end position="73"/>
    </location>
</feature>
<sequence>MRNATASDRAAKMQEATGNLKRTFDLVRELRKQWEEMAAKQNPMPPNNKGSEDTTGQEPSVNSPSVKAKEGEKEDIISPMQSAFIPGRLITDNAFMAFECFHAIQSNSTERAKFCAYKLDMAKAYDRVDWRYLEGVMTKLGFHSTWIRWIMQCVTTVRYSVRLNGHALDTFTPTRGLRQGDPLSPYLFLLVADGLSRLVQQEVEVGRLKELKICRRAPGMSHLLFADDSLLFFEGSIQQVMVVKIILDRYEKATGQLVSLGKCSIMYGRRVPDHVQAEIKQLLCYDTGSFEEKYLGLPVPEGQMRKGKCKSLKDRFQKRLSDWVEKYLSSGGKEVLIKAILQGLPIYAMSVFEFPAGLVEELNQMIRDFHWGDEHERRRMHWLSWDKLMQPKLNGGMGFRDFRVYNQALLARQSWRLLQFPDSPCARLLKEKYYPSGHLLDTAFIQDVSATWKGVMHGLELLKQGAIWRIGSGAMVKIWRDNWLPRADNMKLSGMRGRCRLKWVSQLIDPETYTWDEVVIRRHCFQHDADAILQIKLPRRRTEDFVAWLPEPTGVFSVRSAYRLGMQPKTLASAGVRVAQSQLGSVASGIWFGRRLCHIKFEFSLGAWRLTPWQSPRVCTGAYPVFFQLALCVGLKTKTLIIAWSVARLSARSVMVCTRSGYCRRQLSDIRATIGSFS</sequence>
<evidence type="ECO:0000256" key="1">
    <source>
        <dbReference type="SAM" id="MobiDB-lite"/>
    </source>
</evidence>
<dbReference type="PANTHER" id="PTHR33116">
    <property type="entry name" value="REVERSE TRANSCRIPTASE ZINC-BINDING DOMAIN-CONTAINING PROTEIN-RELATED-RELATED"/>
    <property type="match status" value="1"/>
</dbReference>
<dbReference type="AlphaFoldDB" id="A0AAD8RZQ7"/>
<evidence type="ECO:0000313" key="3">
    <source>
        <dbReference type="EMBL" id="KAK1642877.1"/>
    </source>
</evidence>
<feature type="domain" description="Reverse transcriptase" evidence="2">
    <location>
        <begin position="1"/>
        <end position="299"/>
    </location>
</feature>
<organism evidence="3 4">
    <name type="scientific">Lolium multiflorum</name>
    <name type="common">Italian ryegrass</name>
    <name type="synonym">Lolium perenne subsp. multiflorum</name>
    <dbReference type="NCBI Taxonomy" id="4521"/>
    <lineage>
        <taxon>Eukaryota</taxon>
        <taxon>Viridiplantae</taxon>
        <taxon>Streptophyta</taxon>
        <taxon>Embryophyta</taxon>
        <taxon>Tracheophyta</taxon>
        <taxon>Spermatophyta</taxon>
        <taxon>Magnoliopsida</taxon>
        <taxon>Liliopsida</taxon>
        <taxon>Poales</taxon>
        <taxon>Poaceae</taxon>
        <taxon>BOP clade</taxon>
        <taxon>Pooideae</taxon>
        <taxon>Poodae</taxon>
        <taxon>Poeae</taxon>
        <taxon>Poeae Chloroplast Group 2 (Poeae type)</taxon>
        <taxon>Loliodinae</taxon>
        <taxon>Loliinae</taxon>
        <taxon>Lolium</taxon>
    </lineage>
</organism>
<reference evidence="3" key="1">
    <citation type="submission" date="2023-07" db="EMBL/GenBank/DDBJ databases">
        <title>A chromosome-level genome assembly of Lolium multiflorum.</title>
        <authorList>
            <person name="Chen Y."/>
            <person name="Copetti D."/>
            <person name="Kolliker R."/>
            <person name="Studer B."/>
        </authorList>
    </citation>
    <scope>NUCLEOTIDE SEQUENCE</scope>
    <source>
        <strain evidence="3">02402/16</strain>
        <tissue evidence="3">Leaf</tissue>
    </source>
</reference>
<keyword evidence="4" id="KW-1185">Reference proteome</keyword>
<name>A0AAD8RZQ7_LOLMU</name>
<protein>
    <recommendedName>
        <fullName evidence="2">Reverse transcriptase domain-containing protein</fullName>
    </recommendedName>
</protein>
<evidence type="ECO:0000259" key="2">
    <source>
        <dbReference type="PROSITE" id="PS50878"/>
    </source>
</evidence>
<gene>
    <name evidence="3" type="ORF">QYE76_060682</name>
</gene>
<feature type="compositionally biased region" description="Basic and acidic residues" evidence="1">
    <location>
        <begin position="22"/>
        <end position="38"/>
    </location>
</feature>
<dbReference type="InterPro" id="IPR043502">
    <property type="entry name" value="DNA/RNA_pol_sf"/>
</dbReference>
<dbReference type="PROSITE" id="PS50878">
    <property type="entry name" value="RT_POL"/>
    <property type="match status" value="1"/>
</dbReference>
<proteinExistence type="predicted"/>
<dbReference type="Proteomes" id="UP001231189">
    <property type="component" value="Unassembled WGS sequence"/>
</dbReference>
<dbReference type="EMBL" id="JAUUTY010000004">
    <property type="protein sequence ID" value="KAK1642877.1"/>
    <property type="molecule type" value="Genomic_DNA"/>
</dbReference>
<accession>A0AAD8RZQ7</accession>
<dbReference type="SUPFAM" id="SSF56672">
    <property type="entry name" value="DNA/RNA polymerases"/>
    <property type="match status" value="1"/>
</dbReference>
<dbReference type="CDD" id="cd01650">
    <property type="entry name" value="RT_nLTR_like"/>
    <property type="match status" value="1"/>
</dbReference>
<comment type="caution">
    <text evidence="3">The sequence shown here is derived from an EMBL/GenBank/DDBJ whole genome shotgun (WGS) entry which is preliminary data.</text>
</comment>
<dbReference type="Pfam" id="PF00078">
    <property type="entry name" value="RVT_1"/>
    <property type="match status" value="1"/>
</dbReference>
<dbReference type="PANTHER" id="PTHR33116:SF86">
    <property type="entry name" value="REVERSE TRANSCRIPTASE DOMAIN-CONTAINING PROTEIN"/>
    <property type="match status" value="1"/>
</dbReference>
<dbReference type="InterPro" id="IPR000477">
    <property type="entry name" value="RT_dom"/>
</dbReference>
<feature type="compositionally biased region" description="Polar residues" evidence="1">
    <location>
        <begin position="53"/>
        <end position="65"/>
    </location>
</feature>
<evidence type="ECO:0000313" key="4">
    <source>
        <dbReference type="Proteomes" id="UP001231189"/>
    </source>
</evidence>